<feature type="region of interest" description="Disordered" evidence="1">
    <location>
        <begin position="42"/>
        <end position="94"/>
    </location>
</feature>
<reference evidence="3" key="1">
    <citation type="submission" date="2021-01" db="EMBL/GenBank/DDBJ databases">
        <authorList>
            <person name="Corre E."/>
            <person name="Pelletier E."/>
            <person name="Niang G."/>
            <person name="Scheremetjew M."/>
            <person name="Finn R."/>
            <person name="Kale V."/>
            <person name="Holt S."/>
            <person name="Cochrane G."/>
            <person name="Meng A."/>
            <person name="Brown T."/>
            <person name="Cohen L."/>
        </authorList>
    </citation>
    <scope>NUCLEOTIDE SEQUENCE</scope>
    <source>
        <strain evidence="3">RCC3387</strain>
    </source>
</reference>
<dbReference type="SMART" id="SM00343">
    <property type="entry name" value="ZnF_C2HC"/>
    <property type="match status" value="2"/>
</dbReference>
<dbReference type="GO" id="GO:0003676">
    <property type="term" value="F:nucleic acid binding"/>
    <property type="evidence" value="ECO:0007669"/>
    <property type="project" value="InterPro"/>
</dbReference>
<sequence>MVECFQCGGDHYARECPERGSGGKGGSKGKGCFNCGGDHLARDCPQGGGKGKGKGNGKGQWKWVRFRPELTPEEIEERKKASAERHAKRVEEEERKIVTDSHLEGEVLQRAKWHAWIKPKNPSAVPEDVMSKIKEMNDAFRAKVTEGRNFCGGTEDQVVYLAVADIAEDSLVLRPGLAVKFKLYVDNKGVGACDVISGEPEPETPAEPPAAA</sequence>
<dbReference type="Gene3D" id="4.10.60.10">
    <property type="entry name" value="Zinc finger, CCHC-type"/>
    <property type="match status" value="1"/>
</dbReference>
<evidence type="ECO:0000256" key="1">
    <source>
        <dbReference type="SAM" id="MobiDB-lite"/>
    </source>
</evidence>
<feature type="domain" description="CCHC-type" evidence="2">
    <location>
        <begin position="3"/>
        <end position="18"/>
    </location>
</feature>
<evidence type="ECO:0000259" key="2">
    <source>
        <dbReference type="SMART" id="SM00343"/>
    </source>
</evidence>
<feature type="compositionally biased region" description="Basic and acidic residues" evidence="1">
    <location>
        <begin position="66"/>
        <end position="94"/>
    </location>
</feature>
<evidence type="ECO:0000313" key="3">
    <source>
        <dbReference type="EMBL" id="CAD9607990.1"/>
    </source>
</evidence>
<feature type="domain" description="CCHC-type" evidence="2">
    <location>
        <begin position="31"/>
        <end position="46"/>
    </location>
</feature>
<gene>
    <name evidence="3" type="ORF">BRAN1462_LOCUS40247</name>
</gene>
<name>A0A7S2LJT7_9DINO</name>
<protein>
    <recommendedName>
        <fullName evidence="2">CCHC-type domain-containing protein</fullName>
    </recommendedName>
</protein>
<dbReference type="InterPro" id="IPR001878">
    <property type="entry name" value="Znf_CCHC"/>
</dbReference>
<dbReference type="GO" id="GO:0008270">
    <property type="term" value="F:zinc ion binding"/>
    <property type="evidence" value="ECO:0007669"/>
    <property type="project" value="InterPro"/>
</dbReference>
<dbReference type="EMBL" id="HBGW01063135">
    <property type="protein sequence ID" value="CAD9607990.1"/>
    <property type="molecule type" value="Transcribed_RNA"/>
</dbReference>
<dbReference type="AlphaFoldDB" id="A0A7S2LJT7"/>
<feature type="compositionally biased region" description="Gly residues" evidence="1">
    <location>
        <begin position="46"/>
        <end position="58"/>
    </location>
</feature>
<organism evidence="3">
    <name type="scientific">Zooxanthella nutricula</name>
    <dbReference type="NCBI Taxonomy" id="1333877"/>
    <lineage>
        <taxon>Eukaryota</taxon>
        <taxon>Sar</taxon>
        <taxon>Alveolata</taxon>
        <taxon>Dinophyceae</taxon>
        <taxon>Peridiniales</taxon>
        <taxon>Peridiniales incertae sedis</taxon>
        <taxon>Zooxanthella</taxon>
    </lineage>
</organism>
<accession>A0A7S2LJT7</accession>
<proteinExistence type="predicted"/>